<protein>
    <submittedName>
        <fullName evidence="1">Type II toxin-antitoxin system HicA family toxin</fullName>
    </submittedName>
</protein>
<organism evidence="1 2">
    <name type="scientific">Sporosarcina saromensis</name>
    <dbReference type="NCBI Taxonomy" id="359365"/>
    <lineage>
        <taxon>Bacteria</taxon>
        <taxon>Bacillati</taxon>
        <taxon>Bacillota</taxon>
        <taxon>Bacilli</taxon>
        <taxon>Bacillales</taxon>
        <taxon>Caryophanaceae</taxon>
        <taxon>Sporosarcina</taxon>
    </lineage>
</organism>
<reference evidence="1 2" key="1">
    <citation type="submission" date="2023-06" db="EMBL/GenBank/DDBJ databases">
        <title>Sporosarcina sp. nov., isolated from Korean traditional fermented seafood 'Jeotgal'.</title>
        <authorList>
            <person name="Yang A.I."/>
            <person name="Shin N.-R."/>
        </authorList>
    </citation>
    <scope>NUCLEOTIDE SEQUENCE [LARGE SCALE GENOMIC DNA]</scope>
    <source>
        <strain evidence="1 2">KCTC13119</strain>
    </source>
</reference>
<proteinExistence type="predicted"/>
<evidence type="ECO:0000313" key="2">
    <source>
        <dbReference type="Proteomes" id="UP001282284"/>
    </source>
</evidence>
<name>A0ABU4G8N1_9BACL</name>
<dbReference type="EMBL" id="JAUBDI010000006">
    <property type="protein sequence ID" value="MDW0113261.1"/>
    <property type="molecule type" value="Genomic_DNA"/>
</dbReference>
<comment type="caution">
    <text evidence="1">The sequence shown here is derived from an EMBL/GenBank/DDBJ whole genome shotgun (WGS) entry which is preliminary data.</text>
</comment>
<evidence type="ECO:0000313" key="1">
    <source>
        <dbReference type="EMBL" id="MDW0113261.1"/>
    </source>
</evidence>
<sequence length="126" mass="14205">MRKIVLLLALITVVIGVVVYMNRFPALPFEGAKGKEVIEVLERSEDQLVKVGEDEANFWYMTRNGYNGTAGVDAEVKALLERDGWEFVEKGGSGLFFTKDDERLIATTQMWTSDYVLVKIPNAFPQ</sequence>
<dbReference type="Proteomes" id="UP001282284">
    <property type="component" value="Unassembled WGS sequence"/>
</dbReference>
<accession>A0ABU4G8N1</accession>
<gene>
    <name evidence="1" type="ORF">QT711_08675</name>
</gene>
<dbReference type="RefSeq" id="WP_317943481.1">
    <property type="nucleotide sequence ID" value="NZ_JAUBDI010000006.1"/>
</dbReference>
<keyword evidence="2" id="KW-1185">Reference proteome</keyword>